<dbReference type="InterPro" id="IPR051677">
    <property type="entry name" value="AfsR-DnrI-RedD_regulator"/>
</dbReference>
<dbReference type="GO" id="GO:0006355">
    <property type="term" value="P:regulation of DNA-templated transcription"/>
    <property type="evidence" value="ECO:0007669"/>
    <property type="project" value="TreeGrafter"/>
</dbReference>
<keyword evidence="3" id="KW-0804">Transcription</keyword>
<dbReference type="RefSeq" id="WP_150208913.1">
    <property type="nucleotide sequence ID" value="NZ_CP029190.1"/>
</dbReference>
<dbReference type="Gene3D" id="1.10.10.10">
    <property type="entry name" value="Winged helix-like DNA-binding domain superfamily/Winged helix DNA-binding domain"/>
    <property type="match status" value="1"/>
</dbReference>
<accession>A0A5P2D2F0</accession>
<name>A0A5P2D2F0_STRVZ</name>
<dbReference type="GO" id="GO:0000160">
    <property type="term" value="P:phosphorelay signal transduction system"/>
    <property type="evidence" value="ECO:0007669"/>
    <property type="project" value="UniProtKB-KW"/>
</dbReference>
<dbReference type="OrthoDB" id="4336084at2"/>
<evidence type="ECO:0000313" key="5">
    <source>
        <dbReference type="EMBL" id="QES49332.1"/>
    </source>
</evidence>
<proteinExistence type="predicted"/>
<protein>
    <recommendedName>
        <fullName evidence="4">Bacterial transcriptional activator domain-containing protein</fullName>
    </recommendedName>
</protein>
<evidence type="ECO:0000259" key="4">
    <source>
        <dbReference type="SMART" id="SM01043"/>
    </source>
</evidence>
<dbReference type="Proteomes" id="UP000325211">
    <property type="component" value="Chromosome"/>
</dbReference>
<evidence type="ECO:0000313" key="6">
    <source>
        <dbReference type="Proteomes" id="UP000325211"/>
    </source>
</evidence>
<keyword evidence="2" id="KW-0805">Transcription regulation</keyword>
<dbReference type="SMART" id="SM01043">
    <property type="entry name" value="BTAD"/>
    <property type="match status" value="1"/>
</dbReference>
<evidence type="ECO:0000256" key="3">
    <source>
        <dbReference type="ARBA" id="ARBA00023163"/>
    </source>
</evidence>
<evidence type="ECO:0000256" key="2">
    <source>
        <dbReference type="ARBA" id="ARBA00023015"/>
    </source>
</evidence>
<feature type="domain" description="Bacterial transcriptional activator" evidence="4">
    <location>
        <begin position="105"/>
        <end position="228"/>
    </location>
</feature>
<evidence type="ECO:0000256" key="1">
    <source>
        <dbReference type="ARBA" id="ARBA00023012"/>
    </source>
</evidence>
<organism evidence="5 6">
    <name type="scientific">Streptomyces venezuelae</name>
    <dbReference type="NCBI Taxonomy" id="54571"/>
    <lineage>
        <taxon>Bacteria</taxon>
        <taxon>Bacillati</taxon>
        <taxon>Actinomycetota</taxon>
        <taxon>Actinomycetes</taxon>
        <taxon>Kitasatosporales</taxon>
        <taxon>Streptomycetaceae</taxon>
        <taxon>Streptomyces</taxon>
    </lineage>
</organism>
<reference evidence="5 6" key="1">
    <citation type="submission" date="2018-05" db="EMBL/GenBank/DDBJ databases">
        <title>Streptomyces venezuelae.</title>
        <authorList>
            <person name="Kim W."/>
            <person name="Lee N."/>
            <person name="Cho B.-K."/>
        </authorList>
    </citation>
    <scope>NUCLEOTIDE SEQUENCE [LARGE SCALE GENOMIC DNA]</scope>
    <source>
        <strain evidence="5 6">ATCC 21782</strain>
    </source>
</reference>
<sequence>MDIEVLGGLHVRENGLPVVPAAPTARQILAVLAAYADQLVPATVLTGELAVHTPVEHTRTALLDAVQQLRGLLAGATGPTGRRTPETVLVSVPGGYLLDSGGGRSDLHEFAREAGAGYRAMSRRDFETAARRLSGALGLWRGPAFDGIAAGPRLSDRIAGLERTRRSVLAQWVEAQLALGRHRELLTELRAAGAGRALETYPELAAVLGSGSGRSPADTTRAVRRTLLGGAA</sequence>
<dbReference type="Pfam" id="PF03704">
    <property type="entry name" value="BTAD"/>
    <property type="match status" value="1"/>
</dbReference>
<dbReference type="GO" id="GO:0003677">
    <property type="term" value="F:DNA binding"/>
    <property type="evidence" value="ECO:0007669"/>
    <property type="project" value="TreeGrafter"/>
</dbReference>
<dbReference type="AlphaFoldDB" id="A0A5P2D2F0"/>
<dbReference type="Gene3D" id="1.25.40.10">
    <property type="entry name" value="Tetratricopeptide repeat domain"/>
    <property type="match status" value="1"/>
</dbReference>
<dbReference type="InterPro" id="IPR005158">
    <property type="entry name" value="BTAD"/>
</dbReference>
<dbReference type="SUPFAM" id="SSF48452">
    <property type="entry name" value="TPR-like"/>
    <property type="match status" value="1"/>
</dbReference>
<dbReference type="InterPro" id="IPR036388">
    <property type="entry name" value="WH-like_DNA-bd_sf"/>
</dbReference>
<gene>
    <name evidence="5" type="ORF">DEJ50_17475</name>
</gene>
<dbReference type="PANTHER" id="PTHR35807">
    <property type="entry name" value="TRANSCRIPTIONAL REGULATOR REDD-RELATED"/>
    <property type="match status" value="1"/>
</dbReference>
<keyword evidence="1" id="KW-0902">Two-component regulatory system</keyword>
<dbReference type="InterPro" id="IPR011990">
    <property type="entry name" value="TPR-like_helical_dom_sf"/>
</dbReference>
<dbReference type="EMBL" id="CP029190">
    <property type="protein sequence ID" value="QES49332.1"/>
    <property type="molecule type" value="Genomic_DNA"/>
</dbReference>
<dbReference type="PANTHER" id="PTHR35807:SF1">
    <property type="entry name" value="TRANSCRIPTIONAL REGULATOR REDD"/>
    <property type="match status" value="1"/>
</dbReference>